<dbReference type="Pfam" id="PF18435">
    <property type="entry name" value="EstA_Ig_like"/>
    <property type="match status" value="1"/>
</dbReference>
<feature type="domain" description="Esterase Ig-like N-terminal" evidence="4">
    <location>
        <begin position="26"/>
        <end position="145"/>
    </location>
</feature>
<evidence type="ECO:0000313" key="6">
    <source>
        <dbReference type="Proteomes" id="UP000289455"/>
    </source>
</evidence>
<accession>A0A4Q1BX47</accession>
<dbReference type="OrthoDB" id="9764953at2"/>
<feature type="domain" description="Phospholipase/carboxylesterase/thioesterase" evidence="3">
    <location>
        <begin position="183"/>
        <end position="365"/>
    </location>
</feature>
<dbReference type="SUPFAM" id="SSF53474">
    <property type="entry name" value="alpha/beta-Hydrolases"/>
    <property type="match status" value="1"/>
</dbReference>
<dbReference type="InterPro" id="IPR041172">
    <property type="entry name" value="EstA_Ig-like_N"/>
</dbReference>
<dbReference type="Pfam" id="PF02230">
    <property type="entry name" value="Abhydrolase_2"/>
    <property type="match status" value="1"/>
</dbReference>
<name>A0A4Q1BX47_9BACT</name>
<dbReference type="InterPro" id="IPR003140">
    <property type="entry name" value="PLipase/COase/thioEstase"/>
</dbReference>
<keyword evidence="1" id="KW-0732">Signal</keyword>
<dbReference type="Gene3D" id="3.40.50.1820">
    <property type="entry name" value="alpha/beta hydrolase"/>
    <property type="match status" value="1"/>
</dbReference>
<dbReference type="PANTHER" id="PTHR43037:SF5">
    <property type="entry name" value="FERULOYL ESTERASE"/>
    <property type="match status" value="1"/>
</dbReference>
<dbReference type="GO" id="GO:0016787">
    <property type="term" value="F:hydrolase activity"/>
    <property type="evidence" value="ECO:0007669"/>
    <property type="project" value="UniProtKB-KW"/>
</dbReference>
<gene>
    <name evidence="5" type="ORF">ESB04_12060</name>
</gene>
<evidence type="ECO:0000313" key="5">
    <source>
        <dbReference type="EMBL" id="RXK46552.1"/>
    </source>
</evidence>
<dbReference type="InterPro" id="IPR029058">
    <property type="entry name" value="AB_hydrolase_fold"/>
</dbReference>
<dbReference type="PANTHER" id="PTHR43037">
    <property type="entry name" value="UNNAMED PRODUCT-RELATED"/>
    <property type="match status" value="1"/>
</dbReference>
<sequence length="425" mass="47402">MKKLRYLLLLPLLIFTLVGLAKPGGSYKIVVEGFDWGAAVNKVILSLPDTTSSALSHEFTVFASRKSNHGPITEENAHGKREVMSAYVSDENGKRQKTGKYITLNLAIGPHLPISSPIQYFRGKGNVWIDYQILVVNHKSQQVWDNSTGKIMPLIDQFDLTGKYRYNDQLTMSYATFSPKIKKDKAPLIIWLHGGGEGGFDPTIPLLGNKAANYASEGIQSIFEGAYVLSPQCPGAWMHNAQKVSTQGKENDVYNEGLMALVKDYVKSNPSIDPNRIYVGGCSNGGYMALKLILLYPDYFAAGYISALAYRSTYISDAEIQKIKRVPIWFVHSKDDPTTVPDQTVVPVYNRLKAAGAKNVYFTFYDHVYDISNQYGGQGYQYNGHWSWVYLHENLPRTDLNGSLVKVNGKPASIMEWMAAQKKGK</sequence>
<evidence type="ECO:0000256" key="1">
    <source>
        <dbReference type="ARBA" id="ARBA00022729"/>
    </source>
</evidence>
<organism evidence="5 6">
    <name type="scientific">Aquirufa rosea</name>
    <dbReference type="NCBI Taxonomy" id="2509241"/>
    <lineage>
        <taxon>Bacteria</taxon>
        <taxon>Pseudomonadati</taxon>
        <taxon>Bacteroidota</taxon>
        <taxon>Cytophagia</taxon>
        <taxon>Cytophagales</taxon>
        <taxon>Flectobacillaceae</taxon>
        <taxon>Aquirufa</taxon>
    </lineage>
</organism>
<dbReference type="AlphaFoldDB" id="A0A4Q1BX47"/>
<reference evidence="5 6" key="1">
    <citation type="submission" date="2019-01" db="EMBL/GenBank/DDBJ databases">
        <title>Cytophagaceae bacterium strain CAR-16.</title>
        <authorList>
            <person name="Chen W.-M."/>
        </authorList>
    </citation>
    <scope>NUCLEOTIDE SEQUENCE [LARGE SCALE GENOMIC DNA]</scope>
    <source>
        <strain evidence="5 6">CAR-16</strain>
    </source>
</reference>
<dbReference type="Proteomes" id="UP000289455">
    <property type="component" value="Unassembled WGS sequence"/>
</dbReference>
<dbReference type="Gene3D" id="2.60.40.2180">
    <property type="match status" value="1"/>
</dbReference>
<keyword evidence="2" id="KW-0378">Hydrolase</keyword>
<comment type="caution">
    <text evidence="5">The sequence shown here is derived from an EMBL/GenBank/DDBJ whole genome shotgun (WGS) entry which is preliminary data.</text>
</comment>
<evidence type="ECO:0000259" key="3">
    <source>
        <dbReference type="Pfam" id="PF02230"/>
    </source>
</evidence>
<evidence type="ECO:0000259" key="4">
    <source>
        <dbReference type="Pfam" id="PF18435"/>
    </source>
</evidence>
<evidence type="ECO:0000256" key="2">
    <source>
        <dbReference type="ARBA" id="ARBA00022801"/>
    </source>
</evidence>
<protein>
    <submittedName>
        <fullName evidence="5">Glucan-binding protein</fullName>
    </submittedName>
</protein>
<proteinExistence type="predicted"/>
<dbReference type="RefSeq" id="WP_129028008.1">
    <property type="nucleotide sequence ID" value="NZ_SDHY01000009.1"/>
</dbReference>
<keyword evidence="6" id="KW-1185">Reference proteome</keyword>
<dbReference type="InterPro" id="IPR050955">
    <property type="entry name" value="Plant_Biomass_Hydrol_Est"/>
</dbReference>
<dbReference type="EMBL" id="SDHY01000009">
    <property type="protein sequence ID" value="RXK46552.1"/>
    <property type="molecule type" value="Genomic_DNA"/>
</dbReference>